<dbReference type="PANTHER" id="PTHR41260:SF1">
    <property type="entry name" value="PROTEIN ECSC"/>
    <property type="match status" value="1"/>
</dbReference>
<dbReference type="Pfam" id="PF12787">
    <property type="entry name" value="EcsC"/>
    <property type="match status" value="1"/>
</dbReference>
<keyword evidence="1" id="KW-1133">Transmembrane helix</keyword>
<dbReference type="InterPro" id="IPR024787">
    <property type="entry name" value="EcsC"/>
</dbReference>
<dbReference type="Proteomes" id="UP000231092">
    <property type="component" value="Unassembled WGS sequence"/>
</dbReference>
<reference evidence="2 3" key="1">
    <citation type="submission" date="2017-11" db="EMBL/GenBank/DDBJ databases">
        <title>Understudied soil microbes with underappreciated capabilities: Untangling the Clostridium saccharolyticum group.</title>
        <authorList>
            <person name="Leschine S."/>
        </authorList>
    </citation>
    <scope>NUCLEOTIDE SEQUENCE [LARGE SCALE GENOMIC DNA]</scope>
    <source>
        <strain evidence="2 3">18A</strain>
    </source>
</reference>
<dbReference type="EMBL" id="PGET01000001">
    <property type="protein sequence ID" value="PJJ28413.1"/>
    <property type="molecule type" value="Genomic_DNA"/>
</dbReference>
<comment type="caution">
    <text evidence="2">The sequence shown here is derived from an EMBL/GenBank/DDBJ whole genome shotgun (WGS) entry which is preliminary data.</text>
</comment>
<keyword evidence="1" id="KW-0812">Transmembrane</keyword>
<proteinExistence type="predicted"/>
<evidence type="ECO:0000256" key="1">
    <source>
        <dbReference type="SAM" id="Phobius"/>
    </source>
</evidence>
<sequence length="274" mass="31479">MRRQFDKQVKQIKKEENKLLNKKENPLLKASIEPVADKIQSYIPGKLKTALETAFYKGFRLVFDKGYIYIEKTYDKDKIQLEYDLNNYAIDKVTKRKYLKRLDRYSKQSQMFNSSISVLEGGVLGALGIGLPDIPLFLSLVMKSVYEIALSYGYHYESEEEKAYILLLICTAMSKQEQQKEFYQKLEKLGVDIDDKMASEIDLEELIKTTAGILSESLLVAKFIQGIPLVGAVGGFVNYNIIRKISKFAGVKYKKRYYLNKQKRVLPSSGTLNN</sequence>
<organism evidence="2 3">
    <name type="scientific">[Clostridium] celerecrescens 18A</name>
    <dbReference type="NCBI Taxonomy" id="1286362"/>
    <lineage>
        <taxon>Bacteria</taxon>
        <taxon>Bacillati</taxon>
        <taxon>Bacillota</taxon>
        <taxon>Clostridia</taxon>
        <taxon>Lachnospirales</taxon>
        <taxon>Lachnospiraceae</taxon>
        <taxon>Lacrimispora</taxon>
    </lineage>
</organism>
<accession>A0A2M8Z4P6</accession>
<feature type="transmembrane region" description="Helical" evidence="1">
    <location>
        <begin position="111"/>
        <end position="131"/>
    </location>
</feature>
<evidence type="ECO:0000313" key="3">
    <source>
        <dbReference type="Proteomes" id="UP000231092"/>
    </source>
</evidence>
<dbReference type="RefSeq" id="WP_100304908.1">
    <property type="nucleotide sequence ID" value="NZ_PGET01000001.1"/>
</dbReference>
<evidence type="ECO:0000313" key="2">
    <source>
        <dbReference type="EMBL" id="PJJ28413.1"/>
    </source>
</evidence>
<protein>
    <submittedName>
        <fullName evidence="2">EcsC family protein</fullName>
    </submittedName>
</protein>
<keyword evidence="1" id="KW-0472">Membrane</keyword>
<gene>
    <name evidence="2" type="ORF">H171_1916</name>
</gene>
<dbReference type="PANTHER" id="PTHR41260">
    <property type="entry name" value="PROTEIN ECSC"/>
    <property type="match status" value="1"/>
</dbReference>
<dbReference type="AlphaFoldDB" id="A0A2M8Z4P6"/>
<name>A0A2M8Z4P6_9FIRM</name>
<dbReference type="OrthoDB" id="1852051at2"/>
<feature type="transmembrane region" description="Helical" evidence="1">
    <location>
        <begin position="223"/>
        <end position="242"/>
    </location>
</feature>